<reference evidence="2 4" key="1">
    <citation type="journal article" date="2008" name="Science">
        <title>The Physcomitrella genome reveals evolutionary insights into the conquest of land by plants.</title>
        <authorList>
            <person name="Rensing S."/>
            <person name="Lang D."/>
            <person name="Zimmer A."/>
            <person name="Terry A."/>
            <person name="Salamov A."/>
            <person name="Shapiro H."/>
            <person name="Nishiyama T."/>
            <person name="Perroud P.-F."/>
            <person name="Lindquist E."/>
            <person name="Kamisugi Y."/>
            <person name="Tanahashi T."/>
            <person name="Sakakibara K."/>
            <person name="Fujita T."/>
            <person name="Oishi K."/>
            <person name="Shin-I T."/>
            <person name="Kuroki Y."/>
            <person name="Toyoda A."/>
            <person name="Suzuki Y."/>
            <person name="Hashimoto A."/>
            <person name="Yamaguchi K."/>
            <person name="Sugano A."/>
            <person name="Kohara Y."/>
            <person name="Fujiyama A."/>
            <person name="Anterola A."/>
            <person name="Aoki S."/>
            <person name="Ashton N."/>
            <person name="Barbazuk W.B."/>
            <person name="Barker E."/>
            <person name="Bennetzen J."/>
            <person name="Bezanilla M."/>
            <person name="Blankenship R."/>
            <person name="Cho S.H."/>
            <person name="Dutcher S."/>
            <person name="Estelle M."/>
            <person name="Fawcett J.A."/>
            <person name="Gundlach H."/>
            <person name="Hanada K."/>
            <person name="Heyl A."/>
            <person name="Hicks K.A."/>
            <person name="Hugh J."/>
            <person name="Lohr M."/>
            <person name="Mayer K."/>
            <person name="Melkozernov A."/>
            <person name="Murata T."/>
            <person name="Nelson D."/>
            <person name="Pils B."/>
            <person name="Prigge M."/>
            <person name="Reiss B."/>
            <person name="Renner T."/>
            <person name="Rombauts S."/>
            <person name="Rushton P."/>
            <person name="Sanderfoot A."/>
            <person name="Schween G."/>
            <person name="Shiu S.-H."/>
            <person name="Stueber K."/>
            <person name="Theodoulou F.L."/>
            <person name="Tu H."/>
            <person name="Van de Peer Y."/>
            <person name="Verrier P.J."/>
            <person name="Waters E."/>
            <person name="Wood A."/>
            <person name="Yang L."/>
            <person name="Cove D."/>
            <person name="Cuming A."/>
            <person name="Hasebe M."/>
            <person name="Lucas S."/>
            <person name="Mishler D.B."/>
            <person name="Reski R."/>
            <person name="Grigoriev I."/>
            <person name="Quatrano R.S."/>
            <person name="Boore J.L."/>
        </authorList>
    </citation>
    <scope>NUCLEOTIDE SEQUENCE [LARGE SCALE GENOMIC DNA]</scope>
    <source>
        <strain evidence="3 4">cv. Gransden 2004</strain>
    </source>
</reference>
<proteinExistence type="predicted"/>
<sequence length="110" mass="12371">MQAEDVIQTMGIIHVTLPTIIFIPTGYIQVETPADHECYVTSTGNIKILAQLPTQIEVHLLQNILYIPDYGSNLFSLTKVARQNKVFTLCKDNSCELIQNNTLIMTGHRI</sequence>
<dbReference type="Pfam" id="PF22936">
    <property type="entry name" value="Pol_BBD"/>
    <property type="match status" value="1"/>
</dbReference>
<accession>A0A2K1KQ42</accession>
<evidence type="ECO:0000259" key="1">
    <source>
        <dbReference type="Pfam" id="PF22936"/>
    </source>
</evidence>
<reference evidence="2 4" key="2">
    <citation type="journal article" date="2018" name="Plant J.">
        <title>The Physcomitrella patens chromosome-scale assembly reveals moss genome structure and evolution.</title>
        <authorList>
            <person name="Lang D."/>
            <person name="Ullrich K.K."/>
            <person name="Murat F."/>
            <person name="Fuchs J."/>
            <person name="Jenkins J."/>
            <person name="Haas F.B."/>
            <person name="Piednoel M."/>
            <person name="Gundlach H."/>
            <person name="Van Bel M."/>
            <person name="Meyberg R."/>
            <person name="Vives C."/>
            <person name="Morata J."/>
            <person name="Symeonidi A."/>
            <person name="Hiss M."/>
            <person name="Muchero W."/>
            <person name="Kamisugi Y."/>
            <person name="Saleh O."/>
            <person name="Blanc G."/>
            <person name="Decker E.L."/>
            <person name="van Gessel N."/>
            <person name="Grimwood J."/>
            <person name="Hayes R.D."/>
            <person name="Graham S.W."/>
            <person name="Gunter L.E."/>
            <person name="McDaniel S.F."/>
            <person name="Hoernstein S.N.W."/>
            <person name="Larsson A."/>
            <person name="Li F.W."/>
            <person name="Perroud P.F."/>
            <person name="Phillips J."/>
            <person name="Ranjan P."/>
            <person name="Rokshar D.S."/>
            <person name="Rothfels C.J."/>
            <person name="Schneider L."/>
            <person name="Shu S."/>
            <person name="Stevenson D.W."/>
            <person name="Thummler F."/>
            <person name="Tillich M."/>
            <person name="Villarreal Aguilar J.C."/>
            <person name="Widiez T."/>
            <person name="Wong G.K."/>
            <person name="Wymore A."/>
            <person name="Zhang Y."/>
            <person name="Zimmer A.D."/>
            <person name="Quatrano R.S."/>
            <person name="Mayer K.F.X."/>
            <person name="Goodstein D."/>
            <person name="Casacuberta J.M."/>
            <person name="Vandepoele K."/>
            <person name="Reski R."/>
            <person name="Cuming A.C."/>
            <person name="Tuskan G.A."/>
            <person name="Maumus F."/>
            <person name="Salse J."/>
            <person name="Schmutz J."/>
            <person name="Rensing S.A."/>
        </authorList>
    </citation>
    <scope>NUCLEOTIDE SEQUENCE [LARGE SCALE GENOMIC DNA]</scope>
    <source>
        <strain evidence="3 4">cv. Gransden 2004</strain>
    </source>
</reference>
<dbReference type="Gramene" id="Pp3c4_27370V3.1">
    <property type="protein sequence ID" value="Pp3c4_27370V3.1"/>
    <property type="gene ID" value="Pp3c4_27370"/>
</dbReference>
<dbReference type="InterPro" id="IPR054722">
    <property type="entry name" value="PolX-like_BBD"/>
</dbReference>
<feature type="domain" description="Retrovirus-related Pol polyprotein from transposon TNT 1-94-like beta-barrel" evidence="1">
    <location>
        <begin position="29"/>
        <end position="82"/>
    </location>
</feature>
<organism evidence="2">
    <name type="scientific">Physcomitrium patens</name>
    <name type="common">Spreading-leaved earth moss</name>
    <name type="synonym">Physcomitrella patens</name>
    <dbReference type="NCBI Taxonomy" id="3218"/>
    <lineage>
        <taxon>Eukaryota</taxon>
        <taxon>Viridiplantae</taxon>
        <taxon>Streptophyta</taxon>
        <taxon>Embryophyta</taxon>
        <taxon>Bryophyta</taxon>
        <taxon>Bryophytina</taxon>
        <taxon>Bryopsida</taxon>
        <taxon>Funariidae</taxon>
        <taxon>Funariales</taxon>
        <taxon>Funariaceae</taxon>
        <taxon>Physcomitrium</taxon>
    </lineage>
</organism>
<dbReference type="InParanoid" id="A0A2K1KQ42"/>
<gene>
    <name evidence="2" type="ORF">PHYPA_006809</name>
</gene>
<dbReference type="Proteomes" id="UP000006727">
    <property type="component" value="Chromosome 4"/>
</dbReference>
<dbReference type="EnsemblPlants" id="Pp3c4_27370V3.1">
    <property type="protein sequence ID" value="Pp3c4_27370V3.1"/>
    <property type="gene ID" value="Pp3c4_27370"/>
</dbReference>
<name>A0A2K1KQ42_PHYPA</name>
<reference evidence="3" key="3">
    <citation type="submission" date="2020-12" db="UniProtKB">
        <authorList>
            <consortium name="EnsemblPlants"/>
        </authorList>
    </citation>
    <scope>IDENTIFICATION</scope>
</reference>
<evidence type="ECO:0000313" key="4">
    <source>
        <dbReference type="Proteomes" id="UP000006727"/>
    </source>
</evidence>
<keyword evidence="4" id="KW-1185">Reference proteome</keyword>
<dbReference type="EMBL" id="ABEU02000004">
    <property type="protein sequence ID" value="PNR55912.1"/>
    <property type="molecule type" value="Genomic_DNA"/>
</dbReference>
<protein>
    <recommendedName>
        <fullName evidence="1">Retrovirus-related Pol polyprotein from transposon TNT 1-94-like beta-barrel domain-containing protein</fullName>
    </recommendedName>
</protein>
<dbReference type="AlphaFoldDB" id="A0A2K1KQ42"/>
<evidence type="ECO:0000313" key="2">
    <source>
        <dbReference type="EMBL" id="PNR55912.1"/>
    </source>
</evidence>
<evidence type="ECO:0000313" key="3">
    <source>
        <dbReference type="EnsemblPlants" id="Pp3c4_27370V3.1"/>
    </source>
</evidence>